<dbReference type="InterPro" id="IPR044666">
    <property type="entry name" value="Cyclophilin_A-like"/>
</dbReference>
<dbReference type="GO" id="GO:0003755">
    <property type="term" value="F:peptidyl-prolyl cis-trans isomerase activity"/>
    <property type="evidence" value="ECO:0007669"/>
    <property type="project" value="UniProtKB-UniRule"/>
</dbReference>
<dbReference type="EC" id="5.2.1.8" evidence="5"/>
<proteinExistence type="inferred from homology"/>
<dbReference type="SUPFAM" id="SSF50891">
    <property type="entry name" value="Cyclophilin-like"/>
    <property type="match status" value="1"/>
</dbReference>
<dbReference type="Gene3D" id="2.40.100.10">
    <property type="entry name" value="Cyclophilin-like"/>
    <property type="match status" value="1"/>
</dbReference>
<evidence type="ECO:0000313" key="8">
    <source>
        <dbReference type="Proteomes" id="UP000319771"/>
    </source>
</evidence>
<keyword evidence="4 5" id="KW-0413">Isomerase</keyword>
<dbReference type="PANTHER" id="PTHR45625">
    <property type="entry name" value="PEPTIDYL-PROLYL CIS-TRANS ISOMERASE-RELATED"/>
    <property type="match status" value="1"/>
</dbReference>
<dbReference type="PROSITE" id="PS50072">
    <property type="entry name" value="CSA_PPIASE_2"/>
    <property type="match status" value="1"/>
</dbReference>
<evidence type="ECO:0000256" key="2">
    <source>
        <dbReference type="ARBA" id="ARBA00007365"/>
    </source>
</evidence>
<evidence type="ECO:0000256" key="5">
    <source>
        <dbReference type="RuleBase" id="RU363019"/>
    </source>
</evidence>
<organism evidence="7 8">
    <name type="scientific">Eiseniibacteriota bacterium</name>
    <dbReference type="NCBI Taxonomy" id="2212470"/>
    <lineage>
        <taxon>Bacteria</taxon>
        <taxon>Candidatus Eiseniibacteriota</taxon>
    </lineage>
</organism>
<evidence type="ECO:0000259" key="6">
    <source>
        <dbReference type="PROSITE" id="PS50072"/>
    </source>
</evidence>
<dbReference type="Proteomes" id="UP000319771">
    <property type="component" value="Unassembled WGS sequence"/>
</dbReference>
<gene>
    <name evidence="7" type="ORF">E6K81_00895</name>
</gene>
<dbReference type="PRINTS" id="PR00153">
    <property type="entry name" value="CSAPPISMRASE"/>
</dbReference>
<dbReference type="CDD" id="cd00317">
    <property type="entry name" value="cyclophilin"/>
    <property type="match status" value="1"/>
</dbReference>
<comment type="function">
    <text evidence="1 5">PPIases accelerate the folding of proteins. It catalyzes the cis-trans isomerization of proline imidic peptide bonds in oligopeptides.</text>
</comment>
<keyword evidence="3 5" id="KW-0697">Rotamase</keyword>
<evidence type="ECO:0000256" key="1">
    <source>
        <dbReference type="ARBA" id="ARBA00002388"/>
    </source>
</evidence>
<dbReference type="InterPro" id="IPR020892">
    <property type="entry name" value="Cyclophilin-type_PPIase_CS"/>
</dbReference>
<dbReference type="InterPro" id="IPR002130">
    <property type="entry name" value="Cyclophilin-type_PPIase_dom"/>
</dbReference>
<dbReference type="GO" id="GO:0006457">
    <property type="term" value="P:protein folding"/>
    <property type="evidence" value="ECO:0007669"/>
    <property type="project" value="InterPro"/>
</dbReference>
<dbReference type="Pfam" id="PF00160">
    <property type="entry name" value="Pro_isomerase"/>
    <property type="match status" value="1"/>
</dbReference>
<reference evidence="7 8" key="1">
    <citation type="journal article" date="2019" name="Nat. Microbiol.">
        <title>Mediterranean grassland soil C-N compound turnover is dependent on rainfall and depth, and is mediated by genomically divergent microorganisms.</title>
        <authorList>
            <person name="Diamond S."/>
            <person name="Andeer P.F."/>
            <person name="Li Z."/>
            <person name="Crits-Christoph A."/>
            <person name="Burstein D."/>
            <person name="Anantharaman K."/>
            <person name="Lane K.R."/>
            <person name="Thomas B.C."/>
            <person name="Pan C."/>
            <person name="Northen T.R."/>
            <person name="Banfield J.F."/>
        </authorList>
    </citation>
    <scope>NUCLEOTIDE SEQUENCE [LARGE SCALE GENOMIC DNA]</scope>
    <source>
        <strain evidence="7">WS_11</strain>
    </source>
</reference>
<dbReference type="InterPro" id="IPR029000">
    <property type="entry name" value="Cyclophilin-like_dom_sf"/>
</dbReference>
<evidence type="ECO:0000256" key="3">
    <source>
        <dbReference type="ARBA" id="ARBA00023110"/>
    </source>
</evidence>
<dbReference type="InterPro" id="IPR024936">
    <property type="entry name" value="Cyclophilin-type_PPIase"/>
</dbReference>
<dbReference type="EMBL" id="VBPB01000008">
    <property type="protein sequence ID" value="TMQ74196.1"/>
    <property type="molecule type" value="Genomic_DNA"/>
</dbReference>
<comment type="caution">
    <text evidence="7">The sequence shown here is derived from an EMBL/GenBank/DDBJ whole genome shotgun (WGS) entry which is preliminary data.</text>
</comment>
<protein>
    <recommendedName>
        <fullName evidence="5">Peptidyl-prolyl cis-trans isomerase</fullName>
        <shortName evidence="5">PPIase</shortName>
        <ecNumber evidence="5">5.2.1.8</ecNumber>
    </recommendedName>
</protein>
<name>A0A538UE89_UNCEI</name>
<comment type="similarity">
    <text evidence="2 5">Belongs to the cyclophilin-type PPIase family.</text>
</comment>
<dbReference type="PANTHER" id="PTHR45625:SF4">
    <property type="entry name" value="PEPTIDYLPROLYL ISOMERASE DOMAIN AND WD REPEAT-CONTAINING PROTEIN 1"/>
    <property type="match status" value="1"/>
</dbReference>
<feature type="domain" description="PPIase cyclophilin-type" evidence="6">
    <location>
        <begin position="18"/>
        <end position="157"/>
    </location>
</feature>
<evidence type="ECO:0000256" key="4">
    <source>
        <dbReference type="ARBA" id="ARBA00023235"/>
    </source>
</evidence>
<dbReference type="PROSITE" id="PS00170">
    <property type="entry name" value="CSA_PPIASE_1"/>
    <property type="match status" value="1"/>
</dbReference>
<dbReference type="AlphaFoldDB" id="A0A538UE89"/>
<sequence>MTFEEGKTYYARVATTKGPILIKFLPKVAPMHVTSFIYLARLGFYDGLAFHRVISKFMAQGGCPLGNGTGGPGYQFTGEFAPDVKHDQGGKLSMANAGPGTDGSQFFLTFLATPWLDGKHSIFGEVVEGMDTLKALEAAGSQSGRTSEPLTMDKVTIEVK</sequence>
<accession>A0A538UE89</accession>
<evidence type="ECO:0000313" key="7">
    <source>
        <dbReference type="EMBL" id="TMQ74196.1"/>
    </source>
</evidence>
<comment type="catalytic activity">
    <reaction evidence="5">
        <text>[protein]-peptidylproline (omega=180) = [protein]-peptidylproline (omega=0)</text>
        <dbReference type="Rhea" id="RHEA:16237"/>
        <dbReference type="Rhea" id="RHEA-COMP:10747"/>
        <dbReference type="Rhea" id="RHEA-COMP:10748"/>
        <dbReference type="ChEBI" id="CHEBI:83833"/>
        <dbReference type="ChEBI" id="CHEBI:83834"/>
        <dbReference type="EC" id="5.2.1.8"/>
    </reaction>
</comment>
<dbReference type="PIRSF" id="PIRSF001467">
    <property type="entry name" value="Peptidylpro_ismrse"/>
    <property type="match status" value="1"/>
</dbReference>